<name>A0A4Y7T0N9_COPMI</name>
<evidence type="ECO:0000313" key="3">
    <source>
        <dbReference type="EMBL" id="TEB27717.1"/>
    </source>
</evidence>
<dbReference type="Proteomes" id="UP000298030">
    <property type="component" value="Unassembled WGS sequence"/>
</dbReference>
<dbReference type="OrthoDB" id="4951845at2759"/>
<proteinExistence type="predicted"/>
<sequence length="131" mass="14801">PALGCTHPRYRKDAERREPCILRGRRRAVFQGRTLGEVDAGETGKKGSWGKVEEGSVDVGRWSENGEHNGKGRRVFVMGDEPVFSDFAIAATFADMRNVWGEDHARWKEDLDVGRREMGSVRRGTARVRRS</sequence>
<feature type="domain" description="Glutathione S-transferase UstS-like C-terminal" evidence="2">
    <location>
        <begin position="25"/>
        <end position="109"/>
    </location>
</feature>
<dbReference type="EMBL" id="QPFP01000037">
    <property type="protein sequence ID" value="TEB27717.1"/>
    <property type="molecule type" value="Genomic_DNA"/>
</dbReference>
<organism evidence="3 4">
    <name type="scientific">Coprinellus micaceus</name>
    <name type="common">Glistening ink-cap mushroom</name>
    <name type="synonym">Coprinus micaceus</name>
    <dbReference type="NCBI Taxonomy" id="71717"/>
    <lineage>
        <taxon>Eukaryota</taxon>
        <taxon>Fungi</taxon>
        <taxon>Dikarya</taxon>
        <taxon>Basidiomycota</taxon>
        <taxon>Agaricomycotina</taxon>
        <taxon>Agaricomycetes</taxon>
        <taxon>Agaricomycetidae</taxon>
        <taxon>Agaricales</taxon>
        <taxon>Agaricineae</taxon>
        <taxon>Psathyrellaceae</taxon>
        <taxon>Coprinellus</taxon>
    </lineage>
</organism>
<dbReference type="InterPro" id="IPR054416">
    <property type="entry name" value="GST_UstS-like_C"/>
</dbReference>
<protein>
    <recommendedName>
        <fullName evidence="2">Glutathione S-transferase UstS-like C-terminal domain-containing protein</fullName>
    </recommendedName>
</protein>
<evidence type="ECO:0000256" key="1">
    <source>
        <dbReference type="SAM" id="MobiDB-lite"/>
    </source>
</evidence>
<dbReference type="Pfam" id="PF22041">
    <property type="entry name" value="GST_C_7"/>
    <property type="match status" value="1"/>
</dbReference>
<reference evidence="3 4" key="1">
    <citation type="journal article" date="2019" name="Nat. Ecol. Evol.">
        <title>Megaphylogeny resolves global patterns of mushroom evolution.</title>
        <authorList>
            <person name="Varga T."/>
            <person name="Krizsan K."/>
            <person name="Foldi C."/>
            <person name="Dima B."/>
            <person name="Sanchez-Garcia M."/>
            <person name="Sanchez-Ramirez S."/>
            <person name="Szollosi G.J."/>
            <person name="Szarkandi J.G."/>
            <person name="Papp V."/>
            <person name="Albert L."/>
            <person name="Andreopoulos W."/>
            <person name="Angelini C."/>
            <person name="Antonin V."/>
            <person name="Barry K.W."/>
            <person name="Bougher N.L."/>
            <person name="Buchanan P."/>
            <person name="Buyck B."/>
            <person name="Bense V."/>
            <person name="Catcheside P."/>
            <person name="Chovatia M."/>
            <person name="Cooper J."/>
            <person name="Damon W."/>
            <person name="Desjardin D."/>
            <person name="Finy P."/>
            <person name="Geml J."/>
            <person name="Haridas S."/>
            <person name="Hughes K."/>
            <person name="Justo A."/>
            <person name="Karasinski D."/>
            <person name="Kautmanova I."/>
            <person name="Kiss B."/>
            <person name="Kocsube S."/>
            <person name="Kotiranta H."/>
            <person name="LaButti K.M."/>
            <person name="Lechner B.E."/>
            <person name="Liimatainen K."/>
            <person name="Lipzen A."/>
            <person name="Lukacs Z."/>
            <person name="Mihaltcheva S."/>
            <person name="Morgado L.N."/>
            <person name="Niskanen T."/>
            <person name="Noordeloos M.E."/>
            <person name="Ohm R.A."/>
            <person name="Ortiz-Santana B."/>
            <person name="Ovrebo C."/>
            <person name="Racz N."/>
            <person name="Riley R."/>
            <person name="Savchenko A."/>
            <person name="Shiryaev A."/>
            <person name="Soop K."/>
            <person name="Spirin V."/>
            <person name="Szebenyi C."/>
            <person name="Tomsovsky M."/>
            <person name="Tulloss R.E."/>
            <person name="Uehling J."/>
            <person name="Grigoriev I.V."/>
            <person name="Vagvolgyi C."/>
            <person name="Papp T."/>
            <person name="Martin F.M."/>
            <person name="Miettinen O."/>
            <person name="Hibbett D.S."/>
            <person name="Nagy L.G."/>
        </authorList>
    </citation>
    <scope>NUCLEOTIDE SEQUENCE [LARGE SCALE GENOMIC DNA]</scope>
    <source>
        <strain evidence="3 4">FP101781</strain>
    </source>
</reference>
<feature type="region of interest" description="Disordered" evidence="1">
    <location>
        <begin position="39"/>
        <end position="73"/>
    </location>
</feature>
<accession>A0A4Y7T0N9</accession>
<comment type="caution">
    <text evidence="3">The sequence shown here is derived from an EMBL/GenBank/DDBJ whole genome shotgun (WGS) entry which is preliminary data.</text>
</comment>
<evidence type="ECO:0000259" key="2">
    <source>
        <dbReference type="Pfam" id="PF22041"/>
    </source>
</evidence>
<feature type="non-terminal residue" evidence="3">
    <location>
        <position position="1"/>
    </location>
</feature>
<dbReference type="Gene3D" id="1.20.1050.10">
    <property type="match status" value="1"/>
</dbReference>
<dbReference type="AlphaFoldDB" id="A0A4Y7T0N9"/>
<evidence type="ECO:0000313" key="4">
    <source>
        <dbReference type="Proteomes" id="UP000298030"/>
    </source>
</evidence>
<keyword evidence="4" id="KW-1185">Reference proteome</keyword>
<gene>
    <name evidence="3" type="ORF">FA13DRAFT_1877358</name>
</gene>